<feature type="transmembrane region" description="Helical" evidence="1">
    <location>
        <begin position="53"/>
        <end position="75"/>
    </location>
</feature>
<keyword evidence="1" id="KW-0812">Transmembrane</keyword>
<proteinExistence type="predicted"/>
<feature type="transmembrane region" description="Helical" evidence="1">
    <location>
        <begin position="123"/>
        <end position="147"/>
    </location>
</feature>
<gene>
    <name evidence="2" type="ORF">EA344_10390</name>
</gene>
<accession>A0A651DHS4</accession>
<dbReference type="AlphaFoldDB" id="A0A651DHS4"/>
<feature type="transmembrane region" description="Helical" evidence="1">
    <location>
        <begin position="12"/>
        <end position="33"/>
    </location>
</feature>
<sequence>MKEKEISVKRVVWINTAAIIAAVFLAIILHAVVPGSGDLNEAEFDSAFVHLLGFAPVAVSYFVILFLHCVIVMRCFGNRASLPGMQIGFRFGIVFAALYMVGMQEVVVEASPFNEWGAGFVNFQLYMGISDALPALLLCLGVAYFTLSSKNTPGTRQVLTPAEKIKAVSLVTVTFFTARAIGYETGILASNVNTFPVPAYLWTAVFGLVLGVCYTVLYPVFAGGRNKSLLSFKLAVLTIGMNWMLFNSFIGLIFSETMSGMLLRSGLDTAVFFGTAIIIQRYVLIKNKRAV</sequence>
<evidence type="ECO:0000313" key="2">
    <source>
        <dbReference type="EMBL" id="TVP83008.1"/>
    </source>
</evidence>
<feature type="transmembrane region" description="Helical" evidence="1">
    <location>
        <begin position="234"/>
        <end position="254"/>
    </location>
</feature>
<name>A0A651DHS4_9BACI</name>
<organism evidence="2">
    <name type="scientific">Alkalicoccus sp</name>
    <dbReference type="NCBI Taxonomy" id="2005376"/>
    <lineage>
        <taxon>Bacteria</taxon>
        <taxon>Bacillati</taxon>
        <taxon>Bacillota</taxon>
        <taxon>Bacilli</taxon>
        <taxon>Bacillales</taxon>
        <taxon>Bacillaceae</taxon>
        <taxon>Alkalicoccus</taxon>
    </lineage>
</organism>
<evidence type="ECO:0000256" key="1">
    <source>
        <dbReference type="SAM" id="Phobius"/>
    </source>
</evidence>
<feature type="transmembrane region" description="Helical" evidence="1">
    <location>
        <begin position="200"/>
        <end position="222"/>
    </location>
</feature>
<keyword evidence="1" id="KW-1133">Transmembrane helix</keyword>
<feature type="transmembrane region" description="Helical" evidence="1">
    <location>
        <begin position="266"/>
        <end position="284"/>
    </location>
</feature>
<dbReference type="EMBL" id="REBZ01000146">
    <property type="protein sequence ID" value="TVP83008.1"/>
    <property type="molecule type" value="Genomic_DNA"/>
</dbReference>
<reference evidence="2" key="1">
    <citation type="submission" date="2018-10" db="EMBL/GenBank/DDBJ databases">
        <title>Metagenomes of soda lake microbial mats from the interior of British Columbia, Canada.</title>
        <authorList>
            <person name="Zorz J.K."/>
            <person name="Sharp C."/>
            <person name="Kleiner M."/>
            <person name="Dong X."/>
            <person name="Strous M."/>
        </authorList>
    </citation>
    <scope>NUCLEOTIDE SEQUENCE</scope>
    <source>
        <strain evidence="2">LCM1.Bin51</strain>
    </source>
</reference>
<comment type="caution">
    <text evidence="2">The sequence shown here is derived from an EMBL/GenBank/DDBJ whole genome shotgun (WGS) entry which is preliminary data.</text>
</comment>
<keyword evidence="1" id="KW-0472">Membrane</keyword>
<feature type="transmembrane region" description="Helical" evidence="1">
    <location>
        <begin position="167"/>
        <end position="188"/>
    </location>
</feature>
<protein>
    <submittedName>
        <fullName evidence="2">Uncharacterized protein</fullName>
    </submittedName>
</protein>
<feature type="transmembrane region" description="Helical" evidence="1">
    <location>
        <begin position="87"/>
        <end position="103"/>
    </location>
</feature>